<dbReference type="AlphaFoldDB" id="A0A915J313"/>
<sequence length="114" mass="12326">MDIDDSNLLHQDSSAPEQPPLAIAPICQPYVQQPYQPAVVLQYQYLAQFPPPPLGYAIPQPNAGYQAPLAGYPVPFQQPVIQLQQQQQLIAAAADQPPPPPPPVQQAPVGQQST</sequence>
<dbReference type="WBParaSite" id="nRc.2.0.1.t20092-RA">
    <property type="protein sequence ID" value="nRc.2.0.1.t20092-RA"/>
    <property type="gene ID" value="nRc.2.0.1.g20092"/>
</dbReference>
<feature type="region of interest" description="Disordered" evidence="1">
    <location>
        <begin position="1"/>
        <end position="20"/>
    </location>
</feature>
<feature type="compositionally biased region" description="Pro residues" evidence="1">
    <location>
        <begin position="96"/>
        <end position="105"/>
    </location>
</feature>
<keyword evidence="2" id="KW-1185">Reference proteome</keyword>
<feature type="region of interest" description="Disordered" evidence="1">
    <location>
        <begin position="87"/>
        <end position="114"/>
    </location>
</feature>
<proteinExistence type="predicted"/>
<evidence type="ECO:0000313" key="3">
    <source>
        <dbReference type="WBParaSite" id="nRc.2.0.1.t20092-RA"/>
    </source>
</evidence>
<name>A0A915J313_ROMCU</name>
<protein>
    <submittedName>
        <fullName evidence="3">Uncharacterized protein</fullName>
    </submittedName>
</protein>
<accession>A0A915J313</accession>
<dbReference type="Proteomes" id="UP000887565">
    <property type="component" value="Unplaced"/>
</dbReference>
<reference evidence="3" key="1">
    <citation type="submission" date="2022-11" db="UniProtKB">
        <authorList>
            <consortium name="WormBaseParasite"/>
        </authorList>
    </citation>
    <scope>IDENTIFICATION</scope>
</reference>
<evidence type="ECO:0000256" key="1">
    <source>
        <dbReference type="SAM" id="MobiDB-lite"/>
    </source>
</evidence>
<evidence type="ECO:0000313" key="2">
    <source>
        <dbReference type="Proteomes" id="UP000887565"/>
    </source>
</evidence>
<organism evidence="2 3">
    <name type="scientific">Romanomermis culicivorax</name>
    <name type="common">Nematode worm</name>
    <dbReference type="NCBI Taxonomy" id="13658"/>
    <lineage>
        <taxon>Eukaryota</taxon>
        <taxon>Metazoa</taxon>
        <taxon>Ecdysozoa</taxon>
        <taxon>Nematoda</taxon>
        <taxon>Enoplea</taxon>
        <taxon>Dorylaimia</taxon>
        <taxon>Mermithida</taxon>
        <taxon>Mermithoidea</taxon>
        <taxon>Mermithidae</taxon>
        <taxon>Romanomermis</taxon>
    </lineage>
</organism>